<accession>A0A9X0QG46</accession>
<dbReference type="InterPro" id="IPR057601">
    <property type="entry name" value="Oar-like_b-barrel"/>
</dbReference>
<protein>
    <recommendedName>
        <fullName evidence="5">TonB-dependent transporter Oar-like beta-barrel domain-containing protein</fullName>
    </recommendedName>
</protein>
<dbReference type="InterPro" id="IPR013784">
    <property type="entry name" value="Carb-bd-like_fold"/>
</dbReference>
<evidence type="ECO:0000313" key="6">
    <source>
        <dbReference type="EMBL" id="MBB5329629.1"/>
    </source>
</evidence>
<dbReference type="Gene3D" id="2.60.40.1120">
    <property type="entry name" value="Carboxypeptidase-like, regulatory domain"/>
    <property type="match status" value="1"/>
</dbReference>
<evidence type="ECO:0000259" key="5">
    <source>
        <dbReference type="Pfam" id="PF25183"/>
    </source>
</evidence>
<feature type="compositionally biased region" description="Low complexity" evidence="4">
    <location>
        <begin position="47"/>
        <end position="73"/>
    </location>
</feature>
<evidence type="ECO:0000256" key="2">
    <source>
        <dbReference type="ARBA" id="ARBA00023136"/>
    </source>
</evidence>
<feature type="region of interest" description="Disordered" evidence="4">
    <location>
        <begin position="45"/>
        <end position="77"/>
    </location>
</feature>
<keyword evidence="3" id="KW-0998">Cell outer membrane</keyword>
<evidence type="ECO:0000256" key="4">
    <source>
        <dbReference type="SAM" id="MobiDB-lite"/>
    </source>
</evidence>
<gene>
    <name evidence="6" type="ORF">HDF14_003251</name>
</gene>
<evidence type="ECO:0000256" key="1">
    <source>
        <dbReference type="ARBA" id="ARBA00004442"/>
    </source>
</evidence>
<dbReference type="EMBL" id="JACHEB010000007">
    <property type="protein sequence ID" value="MBB5329629.1"/>
    <property type="molecule type" value="Genomic_DNA"/>
</dbReference>
<keyword evidence="7" id="KW-1185">Reference proteome</keyword>
<dbReference type="Pfam" id="PF13620">
    <property type="entry name" value="CarboxypepD_reg"/>
    <property type="match status" value="1"/>
</dbReference>
<evidence type="ECO:0000256" key="3">
    <source>
        <dbReference type="ARBA" id="ARBA00023237"/>
    </source>
</evidence>
<dbReference type="RefSeq" id="WP_313899597.1">
    <property type="nucleotide sequence ID" value="NZ_JACHEB010000007.1"/>
</dbReference>
<dbReference type="Gene3D" id="2.40.170.20">
    <property type="entry name" value="TonB-dependent receptor, beta-barrel domain"/>
    <property type="match status" value="1"/>
</dbReference>
<dbReference type="SUPFAM" id="SSF49452">
    <property type="entry name" value="Starch-binding domain-like"/>
    <property type="match status" value="1"/>
</dbReference>
<dbReference type="InterPro" id="IPR036942">
    <property type="entry name" value="Beta-barrel_TonB_sf"/>
</dbReference>
<feature type="domain" description="TonB-dependent transporter Oar-like beta-barrel" evidence="5">
    <location>
        <begin position="327"/>
        <end position="1182"/>
    </location>
</feature>
<dbReference type="Pfam" id="PF25183">
    <property type="entry name" value="OMP_b-brl_4"/>
    <property type="match status" value="1"/>
</dbReference>
<dbReference type="SUPFAM" id="SSF56935">
    <property type="entry name" value="Porins"/>
    <property type="match status" value="1"/>
</dbReference>
<dbReference type="GO" id="GO:0009279">
    <property type="term" value="C:cell outer membrane"/>
    <property type="evidence" value="ECO:0007669"/>
    <property type="project" value="UniProtKB-SubCell"/>
</dbReference>
<dbReference type="Proteomes" id="UP000535182">
    <property type="component" value="Unassembled WGS sequence"/>
</dbReference>
<reference evidence="6 7" key="1">
    <citation type="submission" date="2020-08" db="EMBL/GenBank/DDBJ databases">
        <title>Genomic Encyclopedia of Type Strains, Phase IV (KMG-V): Genome sequencing to study the core and pangenomes of soil and plant-associated prokaryotes.</title>
        <authorList>
            <person name="Whitman W."/>
        </authorList>
    </citation>
    <scope>NUCLEOTIDE SEQUENCE [LARGE SCALE GENOMIC DNA]</scope>
    <source>
        <strain evidence="6 7">X5P2</strain>
    </source>
</reference>
<keyword evidence="2" id="KW-0472">Membrane</keyword>
<sequence length="1192" mass="123874">MGIVCLGSMKRGEVKVQGLIQGMVVGLVLTGSVWGQAVPPVLPPAPADAQSTSGTPATTVTTPAPAATTSGAGEASGGTISGTVKAGAVPLPGVAVTASNTLTGKKYATTTDVNGTFAMTVPRNGRYVVKAELAAFAADTKEVLINAAGQNGGKPTQVAEFGLQLASRVQQQEERQAAATSAGVARGLQALSVTGDTSGSADATASGGGAAGAQVPTLSGLGGSEAAASDSVTVNGAVGQTNGLAGFSEDDVRERIRDAIAQAQRQGGAVGDIANSVAGMLGGMAGGGGFGGGGGGRGFGGGGGGGGGRGGGGGGGGFRGFNPTQPHGAIFYQGGNGALDATNFSLTGAPVVKPDYSTNRFGVSFTGSPFIPGLVKASTKQFIFLNVTGQRNTTPTNLYGTVPTLAERDGDFSGLTNTVGGVTTPVTLYNPATGQPFVNNQVPVSSQAAALLNYYPAPNIPTTGRQGYNYQTITTAGNNATTAALRYVRNFGQSNSFGGGRRQQQGNGPATLRQNINFNGSYSHSAADNRNIFLPLGGTTETDGYGVTAGYTIGYGKLTNNASINWNRSHATARNYFTNGINPLNGTGITVPKPVIGGEPGIYNGLPSVGISNYTGLTQALPSDVLNQTISFSDFVSYRYKKHNMRYGLDIRRVHADSVGGTNVVGSFTFTGYATQNPASSCTPSTTVTCPVLSPSGYGLADFLLGLPQQSTIQAATEKTYLRANVFDWYAQDDWRVLANLTLNYGLRYEYFSPYVEKDNRLVNLDHNSDFSVVIPVCPVAVAGACGTGAVRSLVNPDRNMYSPRVGFAYRPKLKVFKDTVVRGGYGINFNTGQYATLARNLSSQVPFALTQTNVVGQTGCSPTTLTLANGFDCSTTPVQNNYAANLDYRLGHVQVWNLDIQRTFPLGIVANIGYNGAKGGELDIVRAPNRTASGVLNPGAQPFNYEDSQGFSRFEQLSVNVRKRLQKGVSLQATYHYGHSIDNASSIGGTTVVPAQNDMDLNAEEGNSSFDVRQQVTGNWVLELPFGPNRAFLTKGGFWSKALDGFSLSGDFTFASGTYFTPHYVSTVAETATGTNNTLRPDRVSSQPISGQGTILDWFNTAAFAAPPPNQYGTASRGSIEGPGIAVADASLSRTVALGETRSFEMRVTATNVFNTVQYSGIDSTLNSQTFGQVTSAASMRRLTVLARYRF</sequence>
<name>A0A9X0QG46_9BACT</name>
<evidence type="ECO:0000313" key="7">
    <source>
        <dbReference type="Proteomes" id="UP000535182"/>
    </source>
</evidence>
<comment type="caution">
    <text evidence="6">The sequence shown here is derived from an EMBL/GenBank/DDBJ whole genome shotgun (WGS) entry which is preliminary data.</text>
</comment>
<comment type="subcellular location">
    <subcellularLocation>
        <location evidence="1">Cell outer membrane</location>
    </subcellularLocation>
</comment>
<organism evidence="6 7">
    <name type="scientific">Tunturiibacter gelidiferens</name>
    <dbReference type="NCBI Taxonomy" id="3069689"/>
    <lineage>
        <taxon>Bacteria</taxon>
        <taxon>Pseudomonadati</taxon>
        <taxon>Acidobacteriota</taxon>
        <taxon>Terriglobia</taxon>
        <taxon>Terriglobales</taxon>
        <taxon>Acidobacteriaceae</taxon>
        <taxon>Tunturiibacter</taxon>
    </lineage>
</organism>
<dbReference type="GO" id="GO:0030246">
    <property type="term" value="F:carbohydrate binding"/>
    <property type="evidence" value="ECO:0007669"/>
    <property type="project" value="InterPro"/>
</dbReference>
<dbReference type="AlphaFoldDB" id="A0A9X0QG46"/>
<proteinExistence type="predicted"/>